<sequence>MTHTDSAPLPPRRSYDLLLENIEAGLRNGEIKLGDQLPGERTLAETYGISRASVREGIRILDALGVLRSSSGSGPKSGAIIVSEPSAGLSSALRLHMASNRLPVADIVQTRVLLETWAAEAAANAPRTEETAAALERARGLLEAMDRPDLERDAFHTLDAQFHVELSSLAGNAVIETMMASLSGAIRGYVKEAMDNFEDWPGILAVLREQHHGIYDAVAAADGSLAARLLRGHIEWFYAQIPAHRPAQSPAAPSQP</sequence>
<dbReference type="SMART" id="SM00895">
    <property type="entry name" value="FCD"/>
    <property type="match status" value="1"/>
</dbReference>
<keyword evidence="1" id="KW-0805">Transcription regulation</keyword>
<dbReference type="PRINTS" id="PR00035">
    <property type="entry name" value="HTHGNTR"/>
</dbReference>
<evidence type="ECO:0000256" key="1">
    <source>
        <dbReference type="ARBA" id="ARBA00023015"/>
    </source>
</evidence>
<dbReference type="SUPFAM" id="SSF46785">
    <property type="entry name" value="Winged helix' DNA-binding domain"/>
    <property type="match status" value="1"/>
</dbReference>
<evidence type="ECO:0000256" key="2">
    <source>
        <dbReference type="ARBA" id="ARBA00023125"/>
    </source>
</evidence>
<gene>
    <name evidence="5" type="ORF">H9639_16090</name>
</gene>
<protein>
    <submittedName>
        <fullName evidence="5">FadR family transcriptional regulator</fullName>
    </submittedName>
</protein>
<dbReference type="PROSITE" id="PS50949">
    <property type="entry name" value="HTH_GNTR"/>
    <property type="match status" value="1"/>
</dbReference>
<dbReference type="Pfam" id="PF07729">
    <property type="entry name" value="FCD"/>
    <property type="match status" value="1"/>
</dbReference>
<dbReference type="InterPro" id="IPR000524">
    <property type="entry name" value="Tscrpt_reg_HTH_GntR"/>
</dbReference>
<evidence type="ECO:0000256" key="3">
    <source>
        <dbReference type="ARBA" id="ARBA00023163"/>
    </source>
</evidence>
<dbReference type="PANTHER" id="PTHR43537:SF5">
    <property type="entry name" value="UXU OPERON TRANSCRIPTIONAL REGULATOR"/>
    <property type="match status" value="1"/>
</dbReference>
<feature type="domain" description="HTH gntR-type" evidence="4">
    <location>
        <begin position="12"/>
        <end position="84"/>
    </location>
</feature>
<evidence type="ECO:0000259" key="4">
    <source>
        <dbReference type="PROSITE" id="PS50949"/>
    </source>
</evidence>
<dbReference type="Pfam" id="PF00392">
    <property type="entry name" value="GntR"/>
    <property type="match status" value="1"/>
</dbReference>
<dbReference type="PANTHER" id="PTHR43537">
    <property type="entry name" value="TRANSCRIPTIONAL REGULATOR, GNTR FAMILY"/>
    <property type="match status" value="1"/>
</dbReference>
<dbReference type="EMBL" id="JACSQD010000008">
    <property type="protein sequence ID" value="MBD7996818.1"/>
    <property type="molecule type" value="Genomic_DNA"/>
</dbReference>
<dbReference type="RefSeq" id="WP_191809082.1">
    <property type="nucleotide sequence ID" value="NZ_JACSQD010000008.1"/>
</dbReference>
<dbReference type="Gene3D" id="1.20.120.530">
    <property type="entry name" value="GntR ligand-binding domain-like"/>
    <property type="match status" value="1"/>
</dbReference>
<evidence type="ECO:0000313" key="5">
    <source>
        <dbReference type="EMBL" id="MBD7996818.1"/>
    </source>
</evidence>
<dbReference type="Gene3D" id="1.10.10.10">
    <property type="entry name" value="Winged helix-like DNA-binding domain superfamily/Winged helix DNA-binding domain"/>
    <property type="match status" value="1"/>
</dbReference>
<name>A0ABR8UW97_9MICC</name>
<keyword evidence="3" id="KW-0804">Transcription</keyword>
<accession>A0ABR8UW97</accession>
<dbReference type="Proteomes" id="UP000609874">
    <property type="component" value="Unassembled WGS sequence"/>
</dbReference>
<dbReference type="InterPro" id="IPR008920">
    <property type="entry name" value="TF_FadR/GntR_C"/>
</dbReference>
<dbReference type="SMART" id="SM00345">
    <property type="entry name" value="HTH_GNTR"/>
    <property type="match status" value="1"/>
</dbReference>
<keyword evidence="2" id="KW-0238">DNA-binding</keyword>
<dbReference type="InterPro" id="IPR011711">
    <property type="entry name" value="GntR_C"/>
</dbReference>
<comment type="caution">
    <text evidence="5">The sequence shown here is derived from an EMBL/GenBank/DDBJ whole genome shotgun (WGS) entry which is preliminary data.</text>
</comment>
<proteinExistence type="predicted"/>
<reference evidence="5 6" key="1">
    <citation type="submission" date="2020-08" db="EMBL/GenBank/DDBJ databases">
        <title>A Genomic Blueprint of the Chicken Gut Microbiome.</title>
        <authorList>
            <person name="Gilroy R."/>
            <person name="Ravi A."/>
            <person name="Getino M."/>
            <person name="Pursley I."/>
            <person name="Horton D.L."/>
            <person name="Alikhan N.-F."/>
            <person name="Baker D."/>
            <person name="Gharbi K."/>
            <person name="Hall N."/>
            <person name="Watson M."/>
            <person name="Adriaenssens E.M."/>
            <person name="Foster-Nyarko E."/>
            <person name="Jarju S."/>
            <person name="Secka A."/>
            <person name="Antonio M."/>
            <person name="Oren A."/>
            <person name="Chaudhuri R."/>
            <person name="La Ragione R.M."/>
            <person name="Hildebrand F."/>
            <person name="Pallen M.J."/>
        </authorList>
    </citation>
    <scope>NUCLEOTIDE SEQUENCE [LARGE SCALE GENOMIC DNA]</scope>
    <source>
        <strain evidence="5 6">Sa2CUA1</strain>
    </source>
</reference>
<keyword evidence="6" id="KW-1185">Reference proteome</keyword>
<evidence type="ECO:0000313" key="6">
    <source>
        <dbReference type="Proteomes" id="UP000609874"/>
    </source>
</evidence>
<dbReference type="InterPro" id="IPR036388">
    <property type="entry name" value="WH-like_DNA-bd_sf"/>
</dbReference>
<organism evidence="5 6">
    <name type="scientific">Arthrobacter gallicola</name>
    <dbReference type="NCBI Taxonomy" id="2762225"/>
    <lineage>
        <taxon>Bacteria</taxon>
        <taxon>Bacillati</taxon>
        <taxon>Actinomycetota</taxon>
        <taxon>Actinomycetes</taxon>
        <taxon>Micrococcales</taxon>
        <taxon>Micrococcaceae</taxon>
        <taxon>Arthrobacter</taxon>
    </lineage>
</organism>
<dbReference type="InterPro" id="IPR036390">
    <property type="entry name" value="WH_DNA-bd_sf"/>
</dbReference>
<dbReference type="SUPFAM" id="SSF48008">
    <property type="entry name" value="GntR ligand-binding domain-like"/>
    <property type="match status" value="1"/>
</dbReference>